<feature type="transmembrane region" description="Helical" evidence="8">
    <location>
        <begin position="127"/>
        <end position="149"/>
    </location>
</feature>
<sequence length="344" mass="36359">MAIEIRRENIRRFVFSITLSTAFLFVFFVFSLSIGTSMIPYSEVLSCLFRIECGKLTEILISYRFTRSTTAMLTGALLAISGTLMQSIARNPLAEPYILGLSSTALTTLAIAIIVNPSVIASRSLSMVITFFGALGGYFLTSTLSLLAGGTSYSLILSGIAVTATFSGFSHILLYIVQSKIKSPYHLLLMGTSATAIAQDVYILLVVLAVGLIAIYTLGLPKKLNAYVFGDVFAKQLGYNPRVLSLLTATLVSVLTGSSVAVVGIVGFIGLAAPHIARLLAGSSDHRITIVLSAILGSAITVLADVGARLLAMVTAQGEFPLGSVTSVIGAPFLAYLIIKGVKR</sequence>
<dbReference type="Gene3D" id="1.10.3470.10">
    <property type="entry name" value="ABC transporter involved in vitamin B12 uptake, BtuC"/>
    <property type="match status" value="1"/>
</dbReference>
<comment type="similarity">
    <text evidence="2">Belongs to the binding-protein-dependent transport system permease family. FecCD subfamily.</text>
</comment>
<keyword evidence="7 8" id="KW-0472">Membrane</keyword>
<dbReference type="SUPFAM" id="SSF81345">
    <property type="entry name" value="ABC transporter involved in vitamin B12 uptake, BtuC"/>
    <property type="match status" value="1"/>
</dbReference>
<evidence type="ECO:0000256" key="6">
    <source>
        <dbReference type="ARBA" id="ARBA00022989"/>
    </source>
</evidence>
<evidence type="ECO:0000256" key="3">
    <source>
        <dbReference type="ARBA" id="ARBA00022448"/>
    </source>
</evidence>
<dbReference type="InterPro" id="IPR037294">
    <property type="entry name" value="ABC_BtuC-like"/>
</dbReference>
<feature type="transmembrane region" description="Helical" evidence="8">
    <location>
        <begin position="12"/>
        <end position="34"/>
    </location>
</feature>
<dbReference type="PANTHER" id="PTHR30472">
    <property type="entry name" value="FERRIC ENTEROBACTIN TRANSPORT SYSTEM PERMEASE PROTEIN"/>
    <property type="match status" value="1"/>
</dbReference>
<name>A0A7C4JJ53_9CREN</name>
<keyword evidence="5 8" id="KW-0812">Transmembrane</keyword>
<reference evidence="10" key="1">
    <citation type="journal article" date="2020" name="mSystems">
        <title>Genome- and Community-Level Interaction Insights into Carbon Utilization and Element Cycling Functions of Hydrothermarchaeota in Hydrothermal Sediment.</title>
        <authorList>
            <person name="Zhou Z."/>
            <person name="Liu Y."/>
            <person name="Xu W."/>
            <person name="Pan J."/>
            <person name="Luo Z.H."/>
            <person name="Li M."/>
        </authorList>
    </citation>
    <scope>NUCLEOTIDE SEQUENCE [LARGE SCALE GENOMIC DNA]</scope>
    <source>
        <strain evidence="10">SpSt-637</strain>
        <strain evidence="9">SpSt-667</strain>
    </source>
</reference>
<evidence type="ECO:0000313" key="9">
    <source>
        <dbReference type="EMBL" id="HGQ36265.1"/>
    </source>
</evidence>
<gene>
    <name evidence="10" type="ORF">ENU08_03040</name>
    <name evidence="9" type="ORF">ENU41_06280</name>
</gene>
<dbReference type="GO" id="GO:0005886">
    <property type="term" value="C:plasma membrane"/>
    <property type="evidence" value="ECO:0007669"/>
    <property type="project" value="UniProtKB-SubCell"/>
</dbReference>
<evidence type="ECO:0000256" key="2">
    <source>
        <dbReference type="ARBA" id="ARBA00007935"/>
    </source>
</evidence>
<evidence type="ECO:0000256" key="7">
    <source>
        <dbReference type="ARBA" id="ARBA00023136"/>
    </source>
</evidence>
<dbReference type="EMBL" id="DTBD01000022">
    <property type="protein sequence ID" value="HGQ64198.1"/>
    <property type="molecule type" value="Genomic_DNA"/>
</dbReference>
<evidence type="ECO:0000256" key="4">
    <source>
        <dbReference type="ARBA" id="ARBA00022475"/>
    </source>
</evidence>
<evidence type="ECO:0000256" key="5">
    <source>
        <dbReference type="ARBA" id="ARBA00022692"/>
    </source>
</evidence>
<feature type="transmembrane region" description="Helical" evidence="8">
    <location>
        <begin position="155"/>
        <end position="177"/>
    </location>
</feature>
<protein>
    <submittedName>
        <fullName evidence="10">Iron ABC transporter permease</fullName>
    </submittedName>
</protein>
<evidence type="ECO:0000313" key="10">
    <source>
        <dbReference type="EMBL" id="HGQ64198.1"/>
    </source>
</evidence>
<dbReference type="CDD" id="cd06550">
    <property type="entry name" value="TM_ABC_iron-siderophores_like"/>
    <property type="match status" value="1"/>
</dbReference>
<keyword evidence="4" id="KW-1003">Cell membrane</keyword>
<dbReference type="InterPro" id="IPR000522">
    <property type="entry name" value="ABC_transptr_permease_BtuC"/>
</dbReference>
<proteinExistence type="inferred from homology"/>
<feature type="transmembrane region" description="Helical" evidence="8">
    <location>
        <begin position="288"/>
        <end position="308"/>
    </location>
</feature>
<dbReference type="GO" id="GO:0022857">
    <property type="term" value="F:transmembrane transporter activity"/>
    <property type="evidence" value="ECO:0007669"/>
    <property type="project" value="InterPro"/>
</dbReference>
<feature type="transmembrane region" description="Helical" evidence="8">
    <location>
        <begin position="197"/>
        <end position="219"/>
    </location>
</feature>
<dbReference type="EMBL" id="DTCK01000039">
    <property type="protein sequence ID" value="HGQ36265.1"/>
    <property type="molecule type" value="Genomic_DNA"/>
</dbReference>
<organism evidence="10">
    <name type="scientific">Ignisphaera aggregans</name>
    <dbReference type="NCBI Taxonomy" id="334771"/>
    <lineage>
        <taxon>Archaea</taxon>
        <taxon>Thermoproteota</taxon>
        <taxon>Thermoprotei</taxon>
        <taxon>Desulfurococcales</taxon>
        <taxon>Desulfurococcaceae</taxon>
        <taxon>Ignisphaera</taxon>
    </lineage>
</organism>
<feature type="transmembrane region" description="Helical" evidence="8">
    <location>
        <begin position="243"/>
        <end position="276"/>
    </location>
</feature>
<accession>A0A7C4JJ53</accession>
<keyword evidence="3" id="KW-0813">Transport</keyword>
<dbReference type="AlphaFoldDB" id="A0A7C4JJ53"/>
<dbReference type="Pfam" id="PF01032">
    <property type="entry name" value="FecCD"/>
    <property type="match status" value="1"/>
</dbReference>
<comment type="caution">
    <text evidence="10">The sequence shown here is derived from an EMBL/GenBank/DDBJ whole genome shotgun (WGS) entry which is preliminary data.</text>
</comment>
<evidence type="ECO:0000256" key="8">
    <source>
        <dbReference type="SAM" id="Phobius"/>
    </source>
</evidence>
<feature type="transmembrane region" description="Helical" evidence="8">
    <location>
        <begin position="320"/>
        <end position="339"/>
    </location>
</feature>
<comment type="subcellular location">
    <subcellularLocation>
        <location evidence="1">Cell membrane</location>
        <topology evidence="1">Multi-pass membrane protein</topology>
    </subcellularLocation>
</comment>
<keyword evidence="6 8" id="KW-1133">Transmembrane helix</keyword>
<dbReference type="PANTHER" id="PTHR30472:SF25">
    <property type="entry name" value="ABC TRANSPORTER PERMEASE PROTEIN MJ0876-RELATED"/>
    <property type="match status" value="1"/>
</dbReference>
<feature type="transmembrane region" description="Helical" evidence="8">
    <location>
        <begin position="97"/>
        <end position="115"/>
    </location>
</feature>
<evidence type="ECO:0000256" key="1">
    <source>
        <dbReference type="ARBA" id="ARBA00004651"/>
    </source>
</evidence>